<keyword evidence="2" id="KW-1185">Reference proteome</keyword>
<accession>A0AAV6LB79</accession>
<gene>
    <name evidence="1" type="ORF">RHGRI_004810</name>
</gene>
<evidence type="ECO:0008006" key="3">
    <source>
        <dbReference type="Google" id="ProtNLM"/>
    </source>
</evidence>
<dbReference type="Proteomes" id="UP000823749">
    <property type="component" value="Chromosome 2"/>
</dbReference>
<reference evidence="1" key="1">
    <citation type="submission" date="2020-08" db="EMBL/GenBank/DDBJ databases">
        <title>Plant Genome Project.</title>
        <authorList>
            <person name="Zhang R.-G."/>
        </authorList>
    </citation>
    <scope>NUCLEOTIDE SEQUENCE</scope>
    <source>
        <strain evidence="1">WSP0</strain>
        <tissue evidence="1">Leaf</tissue>
    </source>
</reference>
<name>A0AAV6LB79_9ERIC</name>
<sequence>MKISTLTPTSPVWIGPRSHNLTTRHHESIGIGGGTCFRRCRQDITNTIPLP</sequence>
<proteinExistence type="predicted"/>
<protein>
    <recommendedName>
        <fullName evidence="3">Photosystem I subunit VII</fullName>
    </recommendedName>
</protein>
<organism evidence="1 2">
    <name type="scientific">Rhododendron griersonianum</name>
    <dbReference type="NCBI Taxonomy" id="479676"/>
    <lineage>
        <taxon>Eukaryota</taxon>
        <taxon>Viridiplantae</taxon>
        <taxon>Streptophyta</taxon>
        <taxon>Embryophyta</taxon>
        <taxon>Tracheophyta</taxon>
        <taxon>Spermatophyta</taxon>
        <taxon>Magnoliopsida</taxon>
        <taxon>eudicotyledons</taxon>
        <taxon>Gunneridae</taxon>
        <taxon>Pentapetalae</taxon>
        <taxon>asterids</taxon>
        <taxon>Ericales</taxon>
        <taxon>Ericaceae</taxon>
        <taxon>Ericoideae</taxon>
        <taxon>Rhodoreae</taxon>
        <taxon>Rhododendron</taxon>
    </lineage>
</organism>
<dbReference type="AlphaFoldDB" id="A0AAV6LB79"/>
<dbReference type="EMBL" id="JACTNZ010000002">
    <property type="protein sequence ID" value="KAG5561889.1"/>
    <property type="molecule type" value="Genomic_DNA"/>
</dbReference>
<comment type="caution">
    <text evidence="1">The sequence shown here is derived from an EMBL/GenBank/DDBJ whole genome shotgun (WGS) entry which is preliminary data.</text>
</comment>
<evidence type="ECO:0000313" key="1">
    <source>
        <dbReference type="EMBL" id="KAG5561889.1"/>
    </source>
</evidence>
<evidence type="ECO:0000313" key="2">
    <source>
        <dbReference type="Proteomes" id="UP000823749"/>
    </source>
</evidence>